<dbReference type="PANTHER" id="PTHR21666:SF289">
    <property type="entry name" value="L-ALA--D-GLU ENDOPEPTIDASE"/>
    <property type="match status" value="1"/>
</dbReference>
<protein>
    <submittedName>
        <fullName evidence="5">Peptidase M23</fullName>
    </submittedName>
</protein>
<dbReference type="Pfam" id="PF01551">
    <property type="entry name" value="Peptidase_M23"/>
    <property type="match status" value="1"/>
</dbReference>
<dbReference type="GO" id="GO:0004222">
    <property type="term" value="F:metalloendopeptidase activity"/>
    <property type="evidence" value="ECO:0007669"/>
    <property type="project" value="TreeGrafter"/>
</dbReference>
<name>A0A5L4TH92_CAMUP</name>
<feature type="chain" id="PRO_5030132314" evidence="3">
    <location>
        <begin position="17"/>
        <end position="394"/>
    </location>
</feature>
<dbReference type="AlphaFoldDB" id="A0A5L4TH92"/>
<dbReference type="InterPro" id="IPR011055">
    <property type="entry name" value="Dup_hybrid_motif"/>
</dbReference>
<feature type="coiled-coil region" evidence="2">
    <location>
        <begin position="26"/>
        <end position="95"/>
    </location>
</feature>
<sequence>MRKLFLFSLFSLLLFANGIAEKTKDLKENERIQQQLSKKLEDLAQDILSGEKNLKNLSEQIDTLSSQTSKLEANIKVQNKELSTLNNQNKELLRIKSLMESKLISLMAKDFAYDLPIPEGYIEGEESFMAFELLGSLDKVLSEEISKLSKDYEGVNLLIENKQKQIEQIRLNLKNYNEQLKELQSLKNRQIKEINQQKTDRQIYAKKLDNLKAQQEELRATLDELKIIDKKEQVKKQKEETSKLANNNQKIRQIGSSYQGSSVKRYTGKKTIAPLDSFTIKQKFGNYVDPIYNIKIFNENVVLRSKKADATVKNVLDGRVVFAKNTTMLQRVVIIEHNDGIHTIYAHLDKIAPNIKVGKRVKKGAVVGRIKDDLTFEVTQKNFHINPLELISLN</sequence>
<organism evidence="5">
    <name type="scientific">Campylobacter upsaliensis</name>
    <dbReference type="NCBI Taxonomy" id="28080"/>
    <lineage>
        <taxon>Bacteria</taxon>
        <taxon>Pseudomonadati</taxon>
        <taxon>Campylobacterota</taxon>
        <taxon>Epsilonproteobacteria</taxon>
        <taxon>Campylobacterales</taxon>
        <taxon>Campylobacteraceae</taxon>
        <taxon>Campylobacter</taxon>
    </lineage>
</organism>
<evidence type="ECO:0000259" key="4">
    <source>
        <dbReference type="Pfam" id="PF01551"/>
    </source>
</evidence>
<reference evidence="5" key="1">
    <citation type="submission" date="2018-05" db="EMBL/GenBank/DDBJ databases">
        <authorList>
            <consortium name="PulseNet: The National Subtyping Network for Foodborne Disease Surveillance"/>
            <person name="Tarr C.L."/>
            <person name="Trees E."/>
            <person name="Katz L.S."/>
            <person name="Carleton-Romer H.A."/>
            <person name="Stroika S."/>
            <person name="Kucerova Z."/>
            <person name="Roache K.F."/>
            <person name="Sabol A.L."/>
            <person name="Besser J."/>
            <person name="Gerner-Smidt P."/>
        </authorList>
    </citation>
    <scope>NUCLEOTIDE SEQUENCE</scope>
    <source>
        <strain evidence="5">PNUSAC001154</strain>
    </source>
</reference>
<dbReference type="Gene3D" id="2.70.70.10">
    <property type="entry name" value="Glucose Permease (Domain IIA)"/>
    <property type="match status" value="1"/>
</dbReference>
<feature type="signal peptide" evidence="3">
    <location>
        <begin position="1"/>
        <end position="16"/>
    </location>
</feature>
<dbReference type="InterPro" id="IPR016047">
    <property type="entry name" value="M23ase_b-sheet_dom"/>
</dbReference>
<evidence type="ECO:0000256" key="2">
    <source>
        <dbReference type="SAM" id="Coils"/>
    </source>
</evidence>
<dbReference type="PANTHER" id="PTHR21666">
    <property type="entry name" value="PEPTIDASE-RELATED"/>
    <property type="match status" value="1"/>
</dbReference>
<evidence type="ECO:0000313" key="5">
    <source>
        <dbReference type="EMBL" id="EAL3776797.1"/>
    </source>
</evidence>
<dbReference type="CDD" id="cd12797">
    <property type="entry name" value="M23_peptidase"/>
    <property type="match status" value="1"/>
</dbReference>
<evidence type="ECO:0000256" key="1">
    <source>
        <dbReference type="ARBA" id="ARBA00022729"/>
    </source>
</evidence>
<comment type="caution">
    <text evidence="5">The sequence shown here is derived from an EMBL/GenBank/DDBJ whole genome shotgun (WGS) entry which is preliminary data.</text>
</comment>
<dbReference type="InterPro" id="IPR050570">
    <property type="entry name" value="Cell_wall_metabolism_enzyme"/>
</dbReference>
<evidence type="ECO:0000256" key="3">
    <source>
        <dbReference type="SAM" id="SignalP"/>
    </source>
</evidence>
<keyword evidence="2" id="KW-0175">Coiled coil</keyword>
<dbReference type="EMBL" id="AACNSW010000012">
    <property type="protein sequence ID" value="EAL3776797.1"/>
    <property type="molecule type" value="Genomic_DNA"/>
</dbReference>
<proteinExistence type="predicted"/>
<feature type="domain" description="M23ase beta-sheet core" evidence="4">
    <location>
        <begin position="307"/>
        <end position="382"/>
    </location>
</feature>
<feature type="coiled-coil region" evidence="2">
    <location>
        <begin position="152"/>
        <end position="248"/>
    </location>
</feature>
<accession>A0A5L4TH92</accession>
<keyword evidence="1 3" id="KW-0732">Signal</keyword>
<gene>
    <name evidence="5" type="ORF">BSY74_04610</name>
</gene>
<dbReference type="SUPFAM" id="SSF51261">
    <property type="entry name" value="Duplicated hybrid motif"/>
    <property type="match status" value="1"/>
</dbReference>
<dbReference type="RefSeq" id="WP_220726440.1">
    <property type="nucleotide sequence ID" value="NZ_CBCXLM010000022.1"/>
</dbReference>